<sequence>MKFGRVITAMITPFDERGQVDWEACGALIDHLVNHGTDDLVVAGTTGESPTLTDEEKLELFRFAVQKMRGRGQVIAGVGGNNTEKTIWLSREAQKCGVHALMLVLPYYNRPSQEGLYQHFKAIAGKVDLPIMLYNIPGRTAVNLTPETLKRLAEIDNIVAIKEASGDLTQMTRMIAVTHGDIALYSGDDKLTLPVLSIGGKGVVSVASHVVGRQMQQMIDHFAAGRVSEAARLHQHLLELFEVLFITNSPAPLKFLLNHLGIKAGPVRLPLAEVSQSEAETILRVYQATVNNEA</sequence>
<comment type="caution">
    <text evidence="12">Was originally thought to be a dihydrodipicolinate synthase (DHDPS), catalyzing the condensation of (S)-aspartate-beta-semialdehyde [(S)-ASA] and pyruvate to dihydrodipicolinate (DHDP). However, it was shown in E.coli that the product of the enzymatic reaction is not dihydrodipicolinate but in fact (4S)-4-hydroxy-2,3,4,5-tetrahydro-(2S)-dipicolinic acid (HTPA), and that the consecutive dehydration reaction leading to DHDP is not spontaneous but catalyzed by DapB.</text>
</comment>
<dbReference type="Proteomes" id="UP000196475">
    <property type="component" value="Unassembled WGS sequence"/>
</dbReference>
<dbReference type="Gene3D" id="3.20.20.70">
    <property type="entry name" value="Aldolase class I"/>
    <property type="match status" value="1"/>
</dbReference>
<dbReference type="Pfam" id="PF00701">
    <property type="entry name" value="DHDPS"/>
    <property type="match status" value="1"/>
</dbReference>
<dbReference type="PIRSF" id="PIRSF001365">
    <property type="entry name" value="DHDPS"/>
    <property type="match status" value="1"/>
</dbReference>
<dbReference type="NCBIfam" id="TIGR00674">
    <property type="entry name" value="dapA"/>
    <property type="match status" value="1"/>
</dbReference>
<dbReference type="CDD" id="cd00950">
    <property type="entry name" value="DHDPS"/>
    <property type="match status" value="1"/>
</dbReference>
<dbReference type="PANTHER" id="PTHR12128">
    <property type="entry name" value="DIHYDRODIPICOLINATE SYNTHASE"/>
    <property type="match status" value="1"/>
</dbReference>
<comment type="pathway">
    <text evidence="2 12">Amino-acid biosynthesis; L-lysine biosynthesis via DAP pathway; (S)-tetrahydrodipicolinate from L-aspartate: step 3/4.</text>
</comment>
<evidence type="ECO:0000256" key="11">
    <source>
        <dbReference type="ARBA" id="ARBA00047836"/>
    </source>
</evidence>
<comment type="subunit">
    <text evidence="12">Homotetramer; dimer of dimers.</text>
</comment>
<comment type="similarity">
    <text evidence="3 12 13">Belongs to the DapA family.</text>
</comment>
<proteinExistence type="inferred from homology"/>
<keyword evidence="9 12" id="KW-0456">Lyase</keyword>
<evidence type="ECO:0000256" key="10">
    <source>
        <dbReference type="ARBA" id="ARBA00023270"/>
    </source>
</evidence>
<accession>A0A1Y3PTD9</accession>
<dbReference type="PRINTS" id="PR00146">
    <property type="entry name" value="DHPICSNTHASE"/>
</dbReference>
<evidence type="ECO:0000256" key="2">
    <source>
        <dbReference type="ARBA" id="ARBA00005120"/>
    </source>
</evidence>
<dbReference type="UniPathway" id="UPA00034">
    <property type="reaction ID" value="UER00017"/>
</dbReference>
<reference evidence="17" key="1">
    <citation type="submission" date="2016-06" db="EMBL/GenBank/DDBJ databases">
        <authorList>
            <person name="Nascimento L."/>
            <person name="Pereira R.V."/>
            <person name="Martins L.F."/>
            <person name="Quaggio R.B."/>
            <person name="Silva A.M."/>
            <person name="Setubal J.C."/>
        </authorList>
    </citation>
    <scope>NUCLEOTIDE SEQUENCE [LARGE SCALE GENOMIC DNA]</scope>
</reference>
<protein>
    <recommendedName>
        <fullName evidence="4 12">4-hydroxy-tetrahydrodipicolinate synthase</fullName>
        <shortName evidence="12">HTPA synthase</shortName>
        <ecNumber evidence="4 12">4.3.3.7</ecNumber>
    </recommendedName>
</protein>
<dbReference type="InterPro" id="IPR020625">
    <property type="entry name" value="Schiff_base-form_aldolases_AS"/>
</dbReference>
<keyword evidence="10 12" id="KW-0704">Schiff base</keyword>
<evidence type="ECO:0000256" key="14">
    <source>
        <dbReference type="PIRSR" id="PIRSR001365-1"/>
    </source>
</evidence>
<keyword evidence="7 12" id="KW-0220">Diaminopimelate biosynthesis</keyword>
<evidence type="ECO:0000256" key="7">
    <source>
        <dbReference type="ARBA" id="ARBA00022915"/>
    </source>
</evidence>
<organism evidence="16 17">
    <name type="scientific">Bacillus thermozeamaize</name>
    <dbReference type="NCBI Taxonomy" id="230954"/>
    <lineage>
        <taxon>Bacteria</taxon>
        <taxon>Bacillati</taxon>
        <taxon>Bacillota</taxon>
        <taxon>Bacilli</taxon>
        <taxon>Bacillales</taxon>
        <taxon>Bacillaceae</taxon>
        <taxon>Bacillus</taxon>
    </lineage>
</organism>
<dbReference type="AlphaFoldDB" id="A0A1Y3PTD9"/>
<evidence type="ECO:0000256" key="5">
    <source>
        <dbReference type="ARBA" id="ARBA00022490"/>
    </source>
</evidence>
<evidence type="ECO:0000256" key="8">
    <source>
        <dbReference type="ARBA" id="ARBA00023154"/>
    </source>
</evidence>
<feature type="binding site" evidence="12 15">
    <location>
        <position position="204"/>
    </location>
    <ligand>
        <name>pyruvate</name>
        <dbReference type="ChEBI" id="CHEBI:15361"/>
    </ligand>
</feature>
<comment type="function">
    <text evidence="1 12">Catalyzes the condensation of (S)-aspartate-beta-semialdehyde [(S)-ASA] and pyruvate to 4-hydroxy-tetrahydrodipicolinate (HTPA).</text>
</comment>
<dbReference type="GO" id="GO:0019877">
    <property type="term" value="P:diaminopimelate biosynthetic process"/>
    <property type="evidence" value="ECO:0007669"/>
    <property type="project" value="UniProtKB-UniRule"/>
</dbReference>
<feature type="binding site" evidence="12 15">
    <location>
        <position position="46"/>
    </location>
    <ligand>
        <name>pyruvate</name>
        <dbReference type="ChEBI" id="CHEBI:15361"/>
    </ligand>
</feature>
<dbReference type="GO" id="GO:0008840">
    <property type="term" value="F:4-hydroxy-tetrahydrodipicolinate synthase activity"/>
    <property type="evidence" value="ECO:0007669"/>
    <property type="project" value="UniProtKB-UniRule"/>
</dbReference>
<feature type="active site" description="Schiff-base intermediate with substrate" evidence="12 14">
    <location>
        <position position="162"/>
    </location>
</feature>
<gene>
    <name evidence="12" type="primary">dapA</name>
    <name evidence="16" type="ORF">BAA01_08495</name>
</gene>
<evidence type="ECO:0000256" key="15">
    <source>
        <dbReference type="PIRSR" id="PIRSR001365-2"/>
    </source>
</evidence>
<evidence type="ECO:0000313" key="16">
    <source>
        <dbReference type="EMBL" id="OUM88398.1"/>
    </source>
</evidence>
<keyword evidence="5 12" id="KW-0963">Cytoplasm</keyword>
<dbReference type="GO" id="GO:0005829">
    <property type="term" value="C:cytosol"/>
    <property type="evidence" value="ECO:0007669"/>
    <property type="project" value="TreeGrafter"/>
</dbReference>
<evidence type="ECO:0000256" key="9">
    <source>
        <dbReference type="ARBA" id="ARBA00023239"/>
    </source>
</evidence>
<feature type="active site" description="Proton donor/acceptor" evidence="12 14">
    <location>
        <position position="134"/>
    </location>
</feature>
<evidence type="ECO:0000256" key="6">
    <source>
        <dbReference type="ARBA" id="ARBA00022605"/>
    </source>
</evidence>
<evidence type="ECO:0000256" key="13">
    <source>
        <dbReference type="PIRNR" id="PIRNR001365"/>
    </source>
</evidence>
<dbReference type="SUPFAM" id="SSF51569">
    <property type="entry name" value="Aldolase"/>
    <property type="match status" value="1"/>
</dbReference>
<dbReference type="HAMAP" id="MF_00418">
    <property type="entry name" value="DapA"/>
    <property type="match status" value="1"/>
</dbReference>
<name>A0A1Y3PTD9_9BACI</name>
<dbReference type="SMART" id="SM01130">
    <property type="entry name" value="DHDPS"/>
    <property type="match status" value="1"/>
</dbReference>
<keyword evidence="8 12" id="KW-0457">Lysine biosynthesis</keyword>
<evidence type="ECO:0000313" key="17">
    <source>
        <dbReference type="Proteomes" id="UP000196475"/>
    </source>
</evidence>
<dbReference type="InterPro" id="IPR005263">
    <property type="entry name" value="DapA"/>
</dbReference>
<keyword evidence="6 12" id="KW-0028">Amino-acid biosynthesis</keyword>
<comment type="catalytic activity">
    <reaction evidence="11 12">
        <text>L-aspartate 4-semialdehyde + pyruvate = (2S,4S)-4-hydroxy-2,3,4,5-tetrahydrodipicolinate + H2O + H(+)</text>
        <dbReference type="Rhea" id="RHEA:34171"/>
        <dbReference type="ChEBI" id="CHEBI:15361"/>
        <dbReference type="ChEBI" id="CHEBI:15377"/>
        <dbReference type="ChEBI" id="CHEBI:15378"/>
        <dbReference type="ChEBI" id="CHEBI:67139"/>
        <dbReference type="ChEBI" id="CHEBI:537519"/>
        <dbReference type="EC" id="4.3.3.7"/>
    </reaction>
</comment>
<dbReference type="InterPro" id="IPR002220">
    <property type="entry name" value="DapA-like"/>
</dbReference>
<feature type="site" description="Part of a proton relay during catalysis" evidence="12">
    <location>
        <position position="45"/>
    </location>
</feature>
<comment type="caution">
    <text evidence="16">The sequence shown here is derived from an EMBL/GenBank/DDBJ whole genome shotgun (WGS) entry which is preliminary data.</text>
</comment>
<dbReference type="PANTHER" id="PTHR12128:SF66">
    <property type="entry name" value="4-HYDROXY-2-OXOGLUTARATE ALDOLASE, MITOCHONDRIAL"/>
    <property type="match status" value="1"/>
</dbReference>
<dbReference type="InterPro" id="IPR013785">
    <property type="entry name" value="Aldolase_TIM"/>
</dbReference>
<evidence type="ECO:0000256" key="3">
    <source>
        <dbReference type="ARBA" id="ARBA00007592"/>
    </source>
</evidence>
<evidence type="ECO:0000256" key="1">
    <source>
        <dbReference type="ARBA" id="ARBA00003294"/>
    </source>
</evidence>
<evidence type="ECO:0000256" key="12">
    <source>
        <dbReference type="HAMAP-Rule" id="MF_00418"/>
    </source>
</evidence>
<dbReference type="EC" id="4.3.3.7" evidence="4 12"/>
<feature type="site" description="Part of a proton relay during catalysis" evidence="12">
    <location>
        <position position="108"/>
    </location>
</feature>
<dbReference type="EMBL" id="LZRT01000062">
    <property type="protein sequence ID" value="OUM88398.1"/>
    <property type="molecule type" value="Genomic_DNA"/>
</dbReference>
<dbReference type="PROSITE" id="PS00666">
    <property type="entry name" value="DHDPS_2"/>
    <property type="match status" value="1"/>
</dbReference>
<comment type="subcellular location">
    <subcellularLocation>
        <location evidence="12">Cytoplasm</location>
    </subcellularLocation>
</comment>
<dbReference type="GO" id="GO:0009089">
    <property type="term" value="P:lysine biosynthetic process via diaminopimelate"/>
    <property type="evidence" value="ECO:0007669"/>
    <property type="project" value="UniProtKB-UniRule"/>
</dbReference>
<evidence type="ECO:0000256" key="4">
    <source>
        <dbReference type="ARBA" id="ARBA00012086"/>
    </source>
</evidence>